<dbReference type="InterPro" id="IPR010258">
    <property type="entry name" value="Conjugal_tfr_TrbG/VirB9/CagX"/>
</dbReference>
<dbReference type="CDD" id="cd06911">
    <property type="entry name" value="VirB9_CagX_TrbG"/>
    <property type="match status" value="1"/>
</dbReference>
<dbReference type="Proteomes" id="UP001068379">
    <property type="component" value="Unassembled WGS sequence"/>
</dbReference>
<evidence type="ECO:0000313" key="4">
    <source>
        <dbReference type="EMBL" id="MCZ4328493.1"/>
    </source>
</evidence>
<evidence type="ECO:0000256" key="2">
    <source>
        <dbReference type="ARBA" id="ARBA00022729"/>
    </source>
</evidence>
<dbReference type="EMBL" id="JAPWHE010000001">
    <property type="protein sequence ID" value="MCZ4328493.1"/>
    <property type="molecule type" value="Genomic_DNA"/>
</dbReference>
<feature type="signal peptide" evidence="3">
    <location>
        <begin position="1"/>
        <end position="27"/>
    </location>
</feature>
<gene>
    <name evidence="4" type="ORF">O4H32_00810</name>
</gene>
<sequence length="397" mass="43623">MKQTTKGGRLAALSLALLLAAPMAAQALDAPTYSKADRRVRYVDYNPADVIQLDAVIGVATHIVLEPGERYVYHVFGDSQAYLFTQKDNHLFFKPTAEDADTNLIVVTDRRDYAFRLSYHDNRDASALYKLVIRYPESEIRQEAAKAKRQAVEYALRQVGTPMNWKAYTRSGDVTLAPVHAWDDGRQTWLQFPVEGDIPAVYRVTPDGQEVITNYHMADSRTMVLHRTSALWHLRLGDQVLAIYNDAYGQVAPPTHTGTASPEVRRIVKGVADQSLPTANPVDLKPAPASVAPSAVAQPVAQPAPLEPAPILQPVEADATGDLSLMPSRMWEQDGKTWMQFSGAVPTVYAVGDDGQAKLASTTLHPDHTISVTGTGSRWQLRQGTANLTISKRDGQK</sequence>
<keyword evidence="2 3" id="KW-0732">Signal</keyword>
<comment type="caution">
    <text evidence="4">The sequence shown here is derived from an EMBL/GenBank/DDBJ whole genome shotgun (WGS) entry which is preliminary data.</text>
</comment>
<dbReference type="Pfam" id="PF03524">
    <property type="entry name" value="CagX"/>
    <property type="match status" value="1"/>
</dbReference>
<reference evidence="4" key="1">
    <citation type="submission" date="2022-12" db="EMBL/GenBank/DDBJ databases">
        <title>Bacterial isolates from different developmental stages of Nematostella vectensis.</title>
        <authorList>
            <person name="Fraune S."/>
        </authorList>
    </citation>
    <scope>NUCLEOTIDE SEQUENCE</scope>
    <source>
        <strain evidence="4">G21619-S1</strain>
    </source>
</reference>
<name>A0ABT4LZM7_9BURK</name>
<accession>A0ABT4LZM7</accession>
<comment type="similarity">
    <text evidence="1">Belongs to the TrbG/VirB9 family.</text>
</comment>
<proteinExistence type="inferred from homology"/>
<dbReference type="InterPro" id="IPR038161">
    <property type="entry name" value="VirB9/CagX/TrbG_C_sf"/>
</dbReference>
<dbReference type="RefSeq" id="WP_269355807.1">
    <property type="nucleotide sequence ID" value="NZ_JAPWHE010000001.1"/>
</dbReference>
<keyword evidence="5" id="KW-1185">Reference proteome</keyword>
<protein>
    <submittedName>
        <fullName evidence="4">TrbG/VirB9 family P-type conjugative transfer protein</fullName>
    </submittedName>
</protein>
<evidence type="ECO:0000256" key="3">
    <source>
        <dbReference type="SAM" id="SignalP"/>
    </source>
</evidence>
<dbReference type="Gene3D" id="2.60.40.2500">
    <property type="match status" value="2"/>
</dbReference>
<evidence type="ECO:0000256" key="1">
    <source>
        <dbReference type="ARBA" id="ARBA00006135"/>
    </source>
</evidence>
<evidence type="ECO:0000313" key="5">
    <source>
        <dbReference type="Proteomes" id="UP001068379"/>
    </source>
</evidence>
<dbReference type="InterPro" id="IPR033645">
    <property type="entry name" value="VirB9/CagX/TrbG_C"/>
</dbReference>
<feature type="chain" id="PRO_5045840080" evidence="3">
    <location>
        <begin position="28"/>
        <end position="397"/>
    </location>
</feature>
<organism evidence="4 5">
    <name type="scientific">Castellaniella denitrificans</name>
    <dbReference type="NCBI Taxonomy" id="56119"/>
    <lineage>
        <taxon>Bacteria</taxon>
        <taxon>Pseudomonadati</taxon>
        <taxon>Pseudomonadota</taxon>
        <taxon>Betaproteobacteria</taxon>
        <taxon>Burkholderiales</taxon>
        <taxon>Alcaligenaceae</taxon>
        <taxon>Castellaniella</taxon>
    </lineage>
</organism>